<dbReference type="InterPro" id="IPR004026">
    <property type="entry name" value="Ada_DNA_repair_Zn-bd"/>
</dbReference>
<evidence type="ECO:0000313" key="3">
    <source>
        <dbReference type="Proteomes" id="UP000727490"/>
    </source>
</evidence>
<feature type="domain" description="Ada DNA repair metal-binding" evidence="1">
    <location>
        <begin position="2"/>
        <end position="26"/>
    </location>
</feature>
<dbReference type="GO" id="GO:0006355">
    <property type="term" value="P:regulation of DNA-templated transcription"/>
    <property type="evidence" value="ECO:0007669"/>
    <property type="project" value="InterPro"/>
</dbReference>
<dbReference type="GO" id="GO:0003677">
    <property type="term" value="F:DNA binding"/>
    <property type="evidence" value="ECO:0007669"/>
    <property type="project" value="InterPro"/>
</dbReference>
<gene>
    <name evidence="2" type="ORF">EGN73_12810</name>
</gene>
<dbReference type="AlphaFoldDB" id="A0A951MBM7"/>
<dbReference type="GO" id="GO:0008270">
    <property type="term" value="F:zinc ion binding"/>
    <property type="evidence" value="ECO:0007669"/>
    <property type="project" value="InterPro"/>
</dbReference>
<dbReference type="Pfam" id="PF02805">
    <property type="entry name" value="Ada_Zn_binding"/>
    <property type="match status" value="1"/>
</dbReference>
<evidence type="ECO:0000259" key="1">
    <source>
        <dbReference type="Pfam" id="PF02805"/>
    </source>
</evidence>
<comment type="caution">
    <text evidence="2">The sequence shown here is derived from an EMBL/GenBank/DDBJ whole genome shotgun (WGS) entry which is preliminary data.</text>
</comment>
<evidence type="ECO:0000313" key="2">
    <source>
        <dbReference type="EMBL" id="MBW3468686.1"/>
    </source>
</evidence>
<protein>
    <recommendedName>
        <fullName evidence="1">Ada DNA repair metal-binding domain-containing protein</fullName>
    </recommendedName>
</protein>
<dbReference type="RefSeq" id="WP_219290398.1">
    <property type="nucleotide sequence ID" value="NZ_RPHB01000005.1"/>
</dbReference>
<sequence>MENVEFLFSSKDCLLKGYRSCKVCKP</sequence>
<dbReference type="GO" id="GO:0006281">
    <property type="term" value="P:DNA repair"/>
    <property type="evidence" value="ECO:0007669"/>
    <property type="project" value="InterPro"/>
</dbReference>
<organism evidence="2 3">
    <name type="scientific">Arthrospiribacter ruber</name>
    <dbReference type="NCBI Taxonomy" id="2487934"/>
    <lineage>
        <taxon>Bacteria</taxon>
        <taxon>Pseudomonadati</taxon>
        <taxon>Bacteroidota</taxon>
        <taxon>Cytophagia</taxon>
        <taxon>Cytophagales</taxon>
        <taxon>Cyclobacteriaceae</taxon>
        <taxon>Arthrospiribacter</taxon>
    </lineage>
</organism>
<dbReference type="EMBL" id="RPHB01000005">
    <property type="protein sequence ID" value="MBW3468686.1"/>
    <property type="molecule type" value="Genomic_DNA"/>
</dbReference>
<dbReference type="Proteomes" id="UP000727490">
    <property type="component" value="Unassembled WGS sequence"/>
</dbReference>
<keyword evidence="3" id="KW-1185">Reference proteome</keyword>
<accession>A0A951MBM7</accession>
<name>A0A951MBM7_9BACT</name>
<reference evidence="2 3" key="1">
    <citation type="journal article" date="2020" name="Syst. Appl. Microbiol.">
        <title>Arthrospiribacter ruber gen. nov., sp. nov., a novel bacterium isolated from Arthrospira cultures.</title>
        <authorList>
            <person name="Waleron M."/>
            <person name="Misztak A."/>
            <person name="Waleron M.M."/>
            <person name="Furmaniak M."/>
            <person name="Mrozik A."/>
            <person name="Waleron K."/>
        </authorList>
    </citation>
    <scope>NUCLEOTIDE SEQUENCE [LARGE SCALE GENOMIC DNA]</scope>
    <source>
        <strain evidence="2 3">DPMB0001</strain>
    </source>
</reference>
<proteinExistence type="predicted"/>
<dbReference type="GO" id="GO:0008168">
    <property type="term" value="F:methyltransferase activity"/>
    <property type="evidence" value="ECO:0007669"/>
    <property type="project" value="InterPro"/>
</dbReference>